<protein>
    <submittedName>
        <fullName evidence="1">Uncharacterized protein</fullName>
    </submittedName>
</protein>
<proteinExistence type="predicted"/>
<evidence type="ECO:0000313" key="2">
    <source>
        <dbReference type="Proteomes" id="UP001163321"/>
    </source>
</evidence>
<comment type="caution">
    <text evidence="1">The sequence shown here is derived from an EMBL/GenBank/DDBJ whole genome shotgun (WGS) entry which is preliminary data.</text>
</comment>
<reference evidence="1 2" key="1">
    <citation type="journal article" date="2022" name="bioRxiv">
        <title>The genome of the oomycete Peronosclerospora sorghi, a cosmopolitan pathogen of maize and sorghum, is inflated with dispersed pseudogenes.</title>
        <authorList>
            <person name="Fletcher K."/>
            <person name="Martin F."/>
            <person name="Isakeit T."/>
            <person name="Cavanaugh K."/>
            <person name="Magill C."/>
            <person name="Michelmore R."/>
        </authorList>
    </citation>
    <scope>NUCLEOTIDE SEQUENCE [LARGE SCALE GENOMIC DNA]</scope>
    <source>
        <strain evidence="1">P6</strain>
    </source>
</reference>
<keyword evidence="2" id="KW-1185">Reference proteome</keyword>
<accession>A0ACC0VS21</accession>
<organism evidence="1 2">
    <name type="scientific">Peronosclerospora sorghi</name>
    <dbReference type="NCBI Taxonomy" id="230839"/>
    <lineage>
        <taxon>Eukaryota</taxon>
        <taxon>Sar</taxon>
        <taxon>Stramenopiles</taxon>
        <taxon>Oomycota</taxon>
        <taxon>Peronosporomycetes</taxon>
        <taxon>Peronosporales</taxon>
        <taxon>Peronosporaceae</taxon>
        <taxon>Peronosclerospora</taxon>
    </lineage>
</organism>
<evidence type="ECO:0000313" key="1">
    <source>
        <dbReference type="EMBL" id="KAI9908750.1"/>
    </source>
</evidence>
<dbReference type="EMBL" id="CM047587">
    <property type="protein sequence ID" value="KAI9908750.1"/>
    <property type="molecule type" value="Genomic_DNA"/>
</dbReference>
<sequence>MFTDPRGQDLQELGLDDVAVSVVFVRVKQDAEALDVGHLRGRRGIGRSQVLNLFKRWYPELRSTAGVVSTCKTRYRRQNLTCSSTTKRTIWNKSQHGSPLSFTHARGSFVLLAWIVPNEIT</sequence>
<name>A0ACC0VS21_9STRA</name>
<gene>
    <name evidence="1" type="ORF">PsorP6_003413</name>
</gene>
<dbReference type="Proteomes" id="UP001163321">
    <property type="component" value="Chromosome 8"/>
</dbReference>